<organism evidence="2 3">
    <name type="scientific">Cesiribacter andamanensis AMV16</name>
    <dbReference type="NCBI Taxonomy" id="1279009"/>
    <lineage>
        <taxon>Bacteria</taxon>
        <taxon>Pseudomonadati</taxon>
        <taxon>Bacteroidota</taxon>
        <taxon>Cytophagia</taxon>
        <taxon>Cytophagales</taxon>
        <taxon>Cesiribacteraceae</taxon>
        <taxon>Cesiribacter</taxon>
    </lineage>
</organism>
<dbReference type="eggNOG" id="COG3975">
    <property type="taxonomic scope" value="Bacteria"/>
</dbReference>
<dbReference type="OrthoDB" id="9778516at2"/>
<accession>M7N224</accession>
<reference evidence="2 3" key="1">
    <citation type="journal article" date="2013" name="Genome Announc.">
        <title>Draft Genome Sequence of Cesiribacter andamanensis Strain AMV16T, Isolated from a Soil Sample from a Mud Volcano in the Andaman Islands, India.</title>
        <authorList>
            <person name="Shivaji S."/>
            <person name="Ara S."/>
            <person name="Begum Z."/>
            <person name="Srinivas T.N."/>
            <person name="Singh A."/>
            <person name="Kumar Pinnaka A."/>
        </authorList>
    </citation>
    <scope>NUCLEOTIDE SEQUENCE [LARGE SCALE GENOMIC DNA]</scope>
    <source>
        <strain evidence="2 3">AMV16</strain>
    </source>
</reference>
<protein>
    <recommendedName>
        <fullName evidence="1">PDZ domain-containing protein</fullName>
    </recommendedName>
</protein>
<dbReference type="Gene3D" id="1.10.390.10">
    <property type="entry name" value="Neutral Protease Domain 2"/>
    <property type="match status" value="1"/>
</dbReference>
<sequence length="572" mass="65950">MTYYISYQYPQHHFINITLYLRQLQEEVTYLQLPSWRPGRYELGNFAKNLQQFAVLDMQGRPIPFRKISKDRWQVETAGVQELQVKYTYYGFQMDAGGTYLDEDQLYMNFINCMLYAEGRLNQPCQVHLELPDDYTIACSLEQSAHHVLYANDYYELVDSPMIASNQLEHHSYMAGGIQFHLWARGDAGALPWPQTIEAFRRFSEAQIKAMEGFPARDYHFLFHFLPYKAYHGVEHGASTVITLGPTHELDQPDLYKNLLGISSHELYHAWNIIKIRPAEMMPYDFTRENYFTTGFVAEGVTTYVGDLFLARGGVFDLDDLLIELNRSLQRHLSNGGRFNHSLLDSGYDLWLDGYSPGIPNRKVSIYIKGSLVALLLDLQLRKLTNNAGSLDTVMQLLMQEFADQQRGYTYEDYKEVVSRVAGQPMDAYFRQFIEGKEPLENHLPELLDWVGLGLRQQPSRSSTQRLWGFKTSEKEGGLLTVLDVAPGSPAEQYLSRGDELMAINGKRAQMNNLEDLLAGQDTVQISLFRNHRLRTVEMKAGENPYKTELKIVPLPEPSEEQLRNRAAWLWQ</sequence>
<dbReference type="EMBL" id="AODQ01000122">
    <property type="protein sequence ID" value="EMR01357.1"/>
    <property type="molecule type" value="Genomic_DNA"/>
</dbReference>
<dbReference type="SMART" id="SM00228">
    <property type="entry name" value="PDZ"/>
    <property type="match status" value="1"/>
</dbReference>
<dbReference type="Proteomes" id="UP000011910">
    <property type="component" value="Unassembled WGS sequence"/>
</dbReference>
<evidence type="ECO:0000259" key="1">
    <source>
        <dbReference type="PROSITE" id="PS50106"/>
    </source>
</evidence>
<dbReference type="PROSITE" id="PS50106">
    <property type="entry name" value="PDZ"/>
    <property type="match status" value="1"/>
</dbReference>
<dbReference type="InterPro" id="IPR024191">
    <property type="entry name" value="Peptidase_M61"/>
</dbReference>
<dbReference type="Gene3D" id="2.30.42.10">
    <property type="match status" value="1"/>
</dbReference>
<dbReference type="InterPro" id="IPR036034">
    <property type="entry name" value="PDZ_sf"/>
</dbReference>
<dbReference type="RefSeq" id="WP_009196895.1">
    <property type="nucleotide sequence ID" value="NZ_AODQ01000122.1"/>
</dbReference>
<feature type="domain" description="PDZ" evidence="1">
    <location>
        <begin position="452"/>
        <end position="532"/>
    </location>
</feature>
<dbReference type="InterPro" id="IPR040756">
    <property type="entry name" value="Peptidase_M61_N"/>
</dbReference>
<keyword evidence="3" id="KW-1185">Reference proteome</keyword>
<dbReference type="AlphaFoldDB" id="M7N224"/>
<dbReference type="InterPro" id="IPR001478">
    <property type="entry name" value="PDZ"/>
</dbReference>
<proteinExistence type="predicted"/>
<comment type="caution">
    <text evidence="2">The sequence shown here is derived from an EMBL/GenBank/DDBJ whole genome shotgun (WGS) entry which is preliminary data.</text>
</comment>
<dbReference type="InterPro" id="IPR007963">
    <property type="entry name" value="Peptidase_M61_catalytic"/>
</dbReference>
<name>M7N224_9BACT</name>
<dbReference type="Gene3D" id="2.60.40.3650">
    <property type="match status" value="1"/>
</dbReference>
<dbReference type="Pfam" id="PF17899">
    <property type="entry name" value="Peptidase_M61_N"/>
    <property type="match status" value="1"/>
</dbReference>
<dbReference type="Pfam" id="PF05299">
    <property type="entry name" value="Peptidase_M61"/>
    <property type="match status" value="1"/>
</dbReference>
<dbReference type="InterPro" id="IPR027268">
    <property type="entry name" value="Peptidase_M4/M1_CTD_sf"/>
</dbReference>
<evidence type="ECO:0000313" key="3">
    <source>
        <dbReference type="Proteomes" id="UP000011910"/>
    </source>
</evidence>
<dbReference type="SUPFAM" id="SSF50156">
    <property type="entry name" value="PDZ domain-like"/>
    <property type="match status" value="1"/>
</dbReference>
<gene>
    <name evidence="2" type="ORF">ADICEAN_03514</name>
</gene>
<dbReference type="PIRSF" id="PIRSF016493">
    <property type="entry name" value="Glycyl_aminpptds"/>
    <property type="match status" value="1"/>
</dbReference>
<evidence type="ECO:0000313" key="2">
    <source>
        <dbReference type="EMBL" id="EMR01357.1"/>
    </source>
</evidence>